<protein>
    <submittedName>
        <fullName evidence="2">Uncharacterized protein</fullName>
    </submittedName>
</protein>
<organism evidence="2 3">
    <name type="scientific">Aspergillus leporis</name>
    <dbReference type="NCBI Taxonomy" id="41062"/>
    <lineage>
        <taxon>Eukaryota</taxon>
        <taxon>Fungi</taxon>
        <taxon>Dikarya</taxon>
        <taxon>Ascomycota</taxon>
        <taxon>Pezizomycotina</taxon>
        <taxon>Eurotiomycetes</taxon>
        <taxon>Eurotiomycetidae</taxon>
        <taxon>Eurotiales</taxon>
        <taxon>Aspergillaceae</taxon>
        <taxon>Aspergillus</taxon>
        <taxon>Aspergillus subgen. Circumdati</taxon>
    </lineage>
</organism>
<evidence type="ECO:0000313" key="3">
    <source>
        <dbReference type="Proteomes" id="UP000326565"/>
    </source>
</evidence>
<feature type="chain" id="PRO_5024874361" evidence="1">
    <location>
        <begin position="27"/>
        <end position="55"/>
    </location>
</feature>
<name>A0A5N5WJ26_9EURO</name>
<gene>
    <name evidence="2" type="ORF">BDV29DRAFT_184784</name>
</gene>
<evidence type="ECO:0000256" key="1">
    <source>
        <dbReference type="SAM" id="SignalP"/>
    </source>
</evidence>
<sequence length="55" mass="6151">MTQRIISAYTHGGACLVFLACLYVQCGEETQPVQLPVYTFPRGDPSSPLKSWHRP</sequence>
<accession>A0A5N5WJ26</accession>
<keyword evidence="1" id="KW-0732">Signal</keyword>
<dbReference type="PROSITE" id="PS51257">
    <property type="entry name" value="PROKAR_LIPOPROTEIN"/>
    <property type="match status" value="1"/>
</dbReference>
<keyword evidence="3" id="KW-1185">Reference proteome</keyword>
<dbReference type="Proteomes" id="UP000326565">
    <property type="component" value="Unassembled WGS sequence"/>
</dbReference>
<evidence type="ECO:0000313" key="2">
    <source>
        <dbReference type="EMBL" id="KAB8068299.1"/>
    </source>
</evidence>
<dbReference type="EMBL" id="ML732402">
    <property type="protein sequence ID" value="KAB8068299.1"/>
    <property type="molecule type" value="Genomic_DNA"/>
</dbReference>
<feature type="signal peptide" evidence="1">
    <location>
        <begin position="1"/>
        <end position="26"/>
    </location>
</feature>
<reference evidence="2 3" key="1">
    <citation type="submission" date="2019-04" db="EMBL/GenBank/DDBJ databases">
        <title>Friends and foes A comparative genomics study of 23 Aspergillus species from section Flavi.</title>
        <authorList>
            <consortium name="DOE Joint Genome Institute"/>
            <person name="Kjaerbolling I."/>
            <person name="Vesth T."/>
            <person name="Frisvad J.C."/>
            <person name="Nybo J.L."/>
            <person name="Theobald S."/>
            <person name="Kildgaard S."/>
            <person name="Isbrandt T."/>
            <person name="Kuo A."/>
            <person name="Sato A."/>
            <person name="Lyhne E.K."/>
            <person name="Kogle M.E."/>
            <person name="Wiebenga A."/>
            <person name="Kun R.S."/>
            <person name="Lubbers R.J."/>
            <person name="Makela M.R."/>
            <person name="Barry K."/>
            <person name="Chovatia M."/>
            <person name="Clum A."/>
            <person name="Daum C."/>
            <person name="Haridas S."/>
            <person name="He G."/>
            <person name="LaButti K."/>
            <person name="Lipzen A."/>
            <person name="Mondo S."/>
            <person name="Riley R."/>
            <person name="Salamov A."/>
            <person name="Simmons B.A."/>
            <person name="Magnuson J.K."/>
            <person name="Henrissat B."/>
            <person name="Mortensen U.H."/>
            <person name="Larsen T.O."/>
            <person name="Devries R.P."/>
            <person name="Grigoriev I.V."/>
            <person name="Machida M."/>
            <person name="Baker S.E."/>
            <person name="Andersen M.R."/>
        </authorList>
    </citation>
    <scope>NUCLEOTIDE SEQUENCE [LARGE SCALE GENOMIC DNA]</scope>
    <source>
        <strain evidence="2 3">CBS 151.66</strain>
    </source>
</reference>
<proteinExistence type="predicted"/>
<dbReference type="AlphaFoldDB" id="A0A5N5WJ26"/>